<dbReference type="GO" id="GO:0016705">
    <property type="term" value="F:oxidoreductase activity, acting on paired donors, with incorporation or reduction of molecular oxygen"/>
    <property type="evidence" value="ECO:0007669"/>
    <property type="project" value="InterPro"/>
</dbReference>
<evidence type="ECO:0000313" key="6">
    <source>
        <dbReference type="EMBL" id="SDV48907.1"/>
    </source>
</evidence>
<dbReference type="PANTHER" id="PTHR30011">
    <property type="entry name" value="ALKANESULFONATE MONOOXYGENASE-RELATED"/>
    <property type="match status" value="1"/>
</dbReference>
<evidence type="ECO:0000313" key="7">
    <source>
        <dbReference type="Proteomes" id="UP000243719"/>
    </source>
</evidence>
<keyword evidence="3" id="KW-0560">Oxidoreductase</keyword>
<accession>A0A1H2PR30</accession>
<dbReference type="STRING" id="1770053.SAMN05216551_106157"/>
<keyword evidence="7" id="KW-1185">Reference proteome</keyword>
<proteinExistence type="predicted"/>
<dbReference type="SUPFAM" id="SSF51679">
    <property type="entry name" value="Bacterial luciferase-like"/>
    <property type="match status" value="1"/>
</dbReference>
<dbReference type="Pfam" id="PF00296">
    <property type="entry name" value="Bac_luciferase"/>
    <property type="match status" value="1"/>
</dbReference>
<dbReference type="EMBL" id="FNLO01000006">
    <property type="protein sequence ID" value="SDV48907.1"/>
    <property type="molecule type" value="Genomic_DNA"/>
</dbReference>
<dbReference type="InterPro" id="IPR051260">
    <property type="entry name" value="Diverse_substr_monoxygenases"/>
</dbReference>
<evidence type="ECO:0000259" key="5">
    <source>
        <dbReference type="Pfam" id="PF00296"/>
    </source>
</evidence>
<dbReference type="InterPro" id="IPR011251">
    <property type="entry name" value="Luciferase-like_dom"/>
</dbReference>
<sequence length="272" mass="29212">MHFVVPASARASFADLQASVHAAERSGWAAVLVETGPGALEPITALAALASTTARIGLVAEIDPLVTPPYTAARRLAALDHISGGRAGWRVRVHDNRAQRAEYAQVLRALWDSWLPDAHRFDKREGLYVDTARVRRVDFAGEHFAVAGPLDIPRPPQRHPVLYGAGDDAVSDDAVSDGGVSVDADLRSGEAAGALQAADGWAACKALRPRGTRTDARPLHYLLVPTDQPERWPAQLAALNRQSTEALGTAASTLRDRWQIPLPLTGETHDVE</sequence>
<dbReference type="GO" id="GO:0004497">
    <property type="term" value="F:monooxygenase activity"/>
    <property type="evidence" value="ECO:0007669"/>
    <property type="project" value="UniProtKB-KW"/>
</dbReference>
<keyword evidence="1" id="KW-0285">Flavoprotein</keyword>
<organism evidence="6 7">
    <name type="scientific">Chitinasiproducens palmae</name>
    <dbReference type="NCBI Taxonomy" id="1770053"/>
    <lineage>
        <taxon>Bacteria</taxon>
        <taxon>Pseudomonadati</taxon>
        <taxon>Pseudomonadota</taxon>
        <taxon>Betaproteobacteria</taxon>
        <taxon>Burkholderiales</taxon>
        <taxon>Burkholderiaceae</taxon>
        <taxon>Chitinasiproducens</taxon>
    </lineage>
</organism>
<keyword evidence="2" id="KW-0288">FMN</keyword>
<dbReference type="InterPro" id="IPR036661">
    <property type="entry name" value="Luciferase-like_sf"/>
</dbReference>
<evidence type="ECO:0000256" key="3">
    <source>
        <dbReference type="ARBA" id="ARBA00023002"/>
    </source>
</evidence>
<keyword evidence="4 6" id="KW-0503">Monooxygenase</keyword>
<dbReference type="Gene3D" id="3.20.20.30">
    <property type="entry name" value="Luciferase-like domain"/>
    <property type="match status" value="1"/>
</dbReference>
<reference evidence="7" key="1">
    <citation type="submission" date="2016-09" db="EMBL/GenBank/DDBJ databases">
        <authorList>
            <person name="Varghese N."/>
            <person name="Submissions S."/>
        </authorList>
    </citation>
    <scope>NUCLEOTIDE SEQUENCE [LARGE SCALE GENOMIC DNA]</scope>
    <source>
        <strain evidence="7">JS23</strain>
    </source>
</reference>
<evidence type="ECO:0000256" key="2">
    <source>
        <dbReference type="ARBA" id="ARBA00022643"/>
    </source>
</evidence>
<name>A0A1H2PR30_9BURK</name>
<protein>
    <submittedName>
        <fullName evidence="6">Luciferase-like monooxygenase</fullName>
    </submittedName>
</protein>
<evidence type="ECO:0000256" key="4">
    <source>
        <dbReference type="ARBA" id="ARBA00023033"/>
    </source>
</evidence>
<feature type="domain" description="Luciferase-like" evidence="5">
    <location>
        <begin position="11"/>
        <end position="176"/>
    </location>
</feature>
<evidence type="ECO:0000256" key="1">
    <source>
        <dbReference type="ARBA" id="ARBA00022630"/>
    </source>
</evidence>
<dbReference type="AlphaFoldDB" id="A0A1H2PR30"/>
<dbReference type="Proteomes" id="UP000243719">
    <property type="component" value="Unassembled WGS sequence"/>
</dbReference>
<dbReference type="PANTHER" id="PTHR30011:SF16">
    <property type="entry name" value="C2H2 FINGER DOMAIN TRANSCRIPTION FACTOR (EUROFUNG)-RELATED"/>
    <property type="match status" value="1"/>
</dbReference>
<gene>
    <name evidence="6" type="ORF">SAMN05216551_106157</name>
</gene>